<comment type="caution">
    <text evidence="12">The sequence shown here is derived from an EMBL/GenBank/DDBJ whole genome shotgun (WGS) entry which is preliminary data.</text>
</comment>
<dbReference type="eggNOG" id="COG0560">
    <property type="taxonomic scope" value="Bacteria"/>
</dbReference>
<dbReference type="Gene3D" id="3.40.50.1000">
    <property type="entry name" value="HAD superfamily/HAD-like"/>
    <property type="match status" value="1"/>
</dbReference>
<keyword evidence="6" id="KW-0479">Metal-binding</keyword>
<evidence type="ECO:0000313" key="12">
    <source>
        <dbReference type="EMBL" id="EFR31689.1"/>
    </source>
</evidence>
<keyword evidence="8" id="KW-0460">Magnesium</keyword>
<comment type="catalytic activity">
    <reaction evidence="11">
        <text>O-phospho-D-serine + H2O = D-serine + phosphate</text>
        <dbReference type="Rhea" id="RHEA:24873"/>
        <dbReference type="ChEBI" id="CHEBI:15377"/>
        <dbReference type="ChEBI" id="CHEBI:35247"/>
        <dbReference type="ChEBI" id="CHEBI:43474"/>
        <dbReference type="ChEBI" id="CHEBI:58680"/>
        <dbReference type="EC" id="3.1.3.3"/>
    </reaction>
</comment>
<dbReference type="InterPro" id="IPR036412">
    <property type="entry name" value="HAD-like_sf"/>
</dbReference>
<proteinExistence type="inferred from homology"/>
<accession>E4KMK1</accession>
<dbReference type="PANTHER" id="PTHR43344:SF2">
    <property type="entry name" value="PHOSPHOSERINE PHOSPHATASE"/>
    <property type="match status" value="1"/>
</dbReference>
<dbReference type="GO" id="GO:0036424">
    <property type="term" value="F:L-phosphoserine phosphatase activity"/>
    <property type="evidence" value="ECO:0007669"/>
    <property type="project" value="TreeGrafter"/>
</dbReference>
<evidence type="ECO:0000256" key="4">
    <source>
        <dbReference type="ARBA" id="ARBA00012640"/>
    </source>
</evidence>
<evidence type="ECO:0000256" key="7">
    <source>
        <dbReference type="ARBA" id="ARBA00022801"/>
    </source>
</evidence>
<dbReference type="GO" id="GO:0006564">
    <property type="term" value="P:L-serine biosynthetic process"/>
    <property type="evidence" value="ECO:0007669"/>
    <property type="project" value="UniProtKB-KW"/>
</dbReference>
<evidence type="ECO:0000256" key="6">
    <source>
        <dbReference type="ARBA" id="ARBA00022723"/>
    </source>
</evidence>
<protein>
    <recommendedName>
        <fullName evidence="4">phosphoserine phosphatase</fullName>
        <ecNumber evidence="4">3.1.3.3</ecNumber>
    </recommendedName>
</protein>
<evidence type="ECO:0000256" key="9">
    <source>
        <dbReference type="ARBA" id="ARBA00023299"/>
    </source>
</evidence>
<dbReference type="Gene3D" id="1.20.1440.320">
    <property type="match status" value="1"/>
</dbReference>
<evidence type="ECO:0000256" key="11">
    <source>
        <dbReference type="ARBA" id="ARBA00048523"/>
    </source>
</evidence>
<sequence length="382" mass="43909">MNQLSKRNWESFNFKRIKEVLNLAGQTPVAKGDNQKNYMVFDFDETCLMGDIEDHFFLFQLEGLHYQMSPQQFKDLIKLDQEFYRPCLQEVNKVGLPDLVTDLIEAYAYLYDHFIKDRPDRTLEHLKALPIYQSFRAKAMVYYQAIHRMLKPLPGQNYPTYWFAGFTQNQIQALCQQMLTWAGFYDAQPQAKAMTYQTHPAWLGQSGAVQASFVKGLAPYPEIADLMAWAKQKQIDSFIVSASPACLVASIASLPPYALQTDYIFGMAHTWQGDRVLSKIEEDQPLTYQAGKSQVIQDYIAPDYQGQGPLAVFGDSMGDYHMLTHFADTQVSLLMNRDLLDQTQTLVARARQQYGQAQARYLLQGRDQEKRRLRPSQETIGD</sequence>
<dbReference type="OrthoDB" id="1633110at2"/>
<comment type="pathway">
    <text evidence="2">Amino-acid biosynthesis; L-serine biosynthesis; L-serine from 3-phospho-D-glycerate: step 3/3.</text>
</comment>
<dbReference type="AlphaFoldDB" id="E4KMK1"/>
<dbReference type="GO" id="GO:0005737">
    <property type="term" value="C:cytoplasm"/>
    <property type="evidence" value="ECO:0007669"/>
    <property type="project" value="TreeGrafter"/>
</dbReference>
<dbReference type="Pfam" id="PF12710">
    <property type="entry name" value="HAD"/>
    <property type="match status" value="1"/>
</dbReference>
<evidence type="ECO:0000256" key="10">
    <source>
        <dbReference type="ARBA" id="ARBA00048138"/>
    </source>
</evidence>
<evidence type="ECO:0000256" key="1">
    <source>
        <dbReference type="ARBA" id="ARBA00001946"/>
    </source>
</evidence>
<comment type="catalytic activity">
    <reaction evidence="10">
        <text>O-phospho-L-serine + H2O = L-serine + phosphate</text>
        <dbReference type="Rhea" id="RHEA:21208"/>
        <dbReference type="ChEBI" id="CHEBI:15377"/>
        <dbReference type="ChEBI" id="CHEBI:33384"/>
        <dbReference type="ChEBI" id="CHEBI:43474"/>
        <dbReference type="ChEBI" id="CHEBI:57524"/>
        <dbReference type="EC" id="3.1.3.3"/>
    </reaction>
</comment>
<dbReference type="RefSeq" id="WP_006417821.1">
    <property type="nucleotide sequence ID" value="NZ_AENN01000006.1"/>
</dbReference>
<keyword evidence="5" id="KW-0028">Amino-acid biosynthesis</keyword>
<keyword evidence="9" id="KW-0718">Serine biosynthesis</keyword>
<evidence type="ECO:0000256" key="2">
    <source>
        <dbReference type="ARBA" id="ARBA00005135"/>
    </source>
</evidence>
<reference evidence="12 13" key="1">
    <citation type="submission" date="2010-10" db="EMBL/GenBank/DDBJ databases">
        <authorList>
            <person name="Durkin A.S."/>
            <person name="Madupu R."/>
            <person name="Torralba M."/>
            <person name="Gillis M."/>
            <person name="Methe B."/>
            <person name="Sutton G."/>
            <person name="Nelson K.E."/>
        </authorList>
    </citation>
    <scope>NUCLEOTIDE SEQUENCE [LARGE SCALE GENOMIC DNA]</scope>
    <source>
        <strain evidence="12 13">ACS-139-V-Col8</strain>
    </source>
</reference>
<dbReference type="InterPro" id="IPR023214">
    <property type="entry name" value="HAD_sf"/>
</dbReference>
<evidence type="ECO:0000313" key="13">
    <source>
        <dbReference type="Proteomes" id="UP000005990"/>
    </source>
</evidence>
<evidence type="ECO:0000256" key="3">
    <source>
        <dbReference type="ARBA" id="ARBA00009184"/>
    </source>
</evidence>
<keyword evidence="13" id="KW-1185">Reference proteome</keyword>
<name>E4KMK1_9LACT</name>
<dbReference type="EC" id="3.1.3.3" evidence="4"/>
<comment type="cofactor">
    <cofactor evidence="1">
        <name>Mg(2+)</name>
        <dbReference type="ChEBI" id="CHEBI:18420"/>
    </cofactor>
</comment>
<dbReference type="EMBL" id="AENN01000006">
    <property type="protein sequence ID" value="EFR31689.1"/>
    <property type="molecule type" value="Genomic_DNA"/>
</dbReference>
<keyword evidence="7" id="KW-0378">Hydrolase</keyword>
<dbReference type="InterPro" id="IPR050582">
    <property type="entry name" value="HAD-like_SerB"/>
</dbReference>
<dbReference type="GO" id="GO:0000287">
    <property type="term" value="F:magnesium ion binding"/>
    <property type="evidence" value="ECO:0007669"/>
    <property type="project" value="TreeGrafter"/>
</dbReference>
<evidence type="ECO:0000256" key="8">
    <source>
        <dbReference type="ARBA" id="ARBA00022842"/>
    </source>
</evidence>
<dbReference type="Proteomes" id="UP000005990">
    <property type="component" value="Unassembled WGS sequence"/>
</dbReference>
<evidence type="ECO:0000256" key="5">
    <source>
        <dbReference type="ARBA" id="ARBA00022605"/>
    </source>
</evidence>
<dbReference type="PANTHER" id="PTHR43344">
    <property type="entry name" value="PHOSPHOSERINE PHOSPHATASE"/>
    <property type="match status" value="1"/>
</dbReference>
<dbReference type="SUPFAM" id="SSF56784">
    <property type="entry name" value="HAD-like"/>
    <property type="match status" value="1"/>
</dbReference>
<comment type="similarity">
    <text evidence="3">Belongs to the HAD-like hydrolase superfamily. SerB family.</text>
</comment>
<dbReference type="STRING" id="908337.HMPREF9257_0063"/>
<organism evidence="12 13">
    <name type="scientific">Eremococcus coleocola ACS-139-V-Col8</name>
    <dbReference type="NCBI Taxonomy" id="908337"/>
    <lineage>
        <taxon>Bacteria</taxon>
        <taxon>Bacillati</taxon>
        <taxon>Bacillota</taxon>
        <taxon>Bacilli</taxon>
        <taxon>Lactobacillales</taxon>
        <taxon>Aerococcaceae</taxon>
        <taxon>Eremococcus</taxon>
    </lineage>
</organism>
<gene>
    <name evidence="12" type="ORF">HMPREF9257_0063</name>
</gene>